<dbReference type="EMBL" id="CP136422">
    <property type="protein sequence ID" value="WPX72323.1"/>
    <property type="molecule type" value="Genomic_DNA"/>
</dbReference>
<evidence type="ECO:0000313" key="3">
    <source>
        <dbReference type="EMBL" id="WPX72323.1"/>
    </source>
</evidence>
<evidence type="ECO:0000259" key="2">
    <source>
        <dbReference type="Pfam" id="PF14501"/>
    </source>
</evidence>
<dbReference type="InterPro" id="IPR032834">
    <property type="entry name" value="NatK-like_C"/>
</dbReference>
<dbReference type="PANTHER" id="PTHR40448:SF1">
    <property type="entry name" value="TWO-COMPONENT SENSOR HISTIDINE KINASE"/>
    <property type="match status" value="1"/>
</dbReference>
<keyword evidence="1" id="KW-0472">Membrane</keyword>
<evidence type="ECO:0000313" key="4">
    <source>
        <dbReference type="Proteomes" id="UP001325248"/>
    </source>
</evidence>
<feature type="domain" description="Sensor histidine kinase NatK-like C-terminal" evidence="2">
    <location>
        <begin position="319"/>
        <end position="423"/>
    </location>
</feature>
<feature type="transmembrane region" description="Helical" evidence="1">
    <location>
        <begin position="61"/>
        <end position="79"/>
    </location>
</feature>
<keyword evidence="4" id="KW-1185">Reference proteome</keyword>
<dbReference type="CDD" id="cd16935">
    <property type="entry name" value="HATPase_AgrC-ComD-like"/>
    <property type="match status" value="1"/>
</dbReference>
<reference evidence="3" key="1">
    <citation type="submission" date="2023-10" db="EMBL/GenBank/DDBJ databases">
        <title>Genome sequence of Blautia coccoides DSM 935.</title>
        <authorList>
            <person name="Boeer T."/>
            <person name="Bengelsdorf F.R."/>
            <person name="Daniel R."/>
            <person name="Poehlein A."/>
        </authorList>
    </citation>
    <scope>NUCLEOTIDE SEQUENCE [LARGE SCALE GENOMIC DNA]</scope>
    <source>
        <strain evidence="3">DSM 935</strain>
    </source>
</reference>
<keyword evidence="1" id="KW-1133">Transmembrane helix</keyword>
<evidence type="ECO:0000256" key="1">
    <source>
        <dbReference type="SAM" id="Phobius"/>
    </source>
</evidence>
<sequence>MSIIEISLFYFLVILITILQSATAYIYFTGFFGFRLGKRLFLALTVFYMLAIKFLPGEILVRIVMLLIFLFILTAAALFGSIEKKVYHVLSFTFSLTLCELTFSTLNGEGGMDIQTEYLKWMAVYFLINILFCLFVIVIIKILMYFREENSEGLTEKEYLLLSIIPLASLIIIYVSADMPYLPKIMSCVCLIFINLSYIVIYDRIAKKNYEIHRFSVIEEQNHYYQERITNQQELARMRHDLKNILITIDSCIVKNDVQAAKEQLSALLETKALCHDEFTGCVAVDSILNVKIQKIKEHGITYNLNLQIPSDLKVKDNNILDVSAILGNLLDNAIEAVLRIGKDKERKIDIVIQYNNGKLIFNLQNTSNQILTDFTHILIRSEKGKERYGIGISSIKERVDRLKGYYDFGYEGGQYTALIVIPIENS</sequence>
<feature type="transmembrane region" description="Helical" evidence="1">
    <location>
        <begin position="158"/>
        <end position="175"/>
    </location>
</feature>
<dbReference type="PANTHER" id="PTHR40448">
    <property type="entry name" value="TWO-COMPONENT SENSOR HISTIDINE KINASE"/>
    <property type="match status" value="1"/>
</dbReference>
<dbReference type="Proteomes" id="UP001325248">
    <property type="component" value="Chromosome"/>
</dbReference>
<dbReference type="InterPro" id="IPR036890">
    <property type="entry name" value="HATPase_C_sf"/>
</dbReference>
<organism evidence="3 4">
    <name type="scientific">Blautia producta</name>
    <dbReference type="NCBI Taxonomy" id="33035"/>
    <lineage>
        <taxon>Bacteria</taxon>
        <taxon>Bacillati</taxon>
        <taxon>Bacillota</taxon>
        <taxon>Clostridia</taxon>
        <taxon>Lachnospirales</taxon>
        <taxon>Lachnospiraceae</taxon>
        <taxon>Blautia</taxon>
    </lineage>
</organism>
<name>A0ABZ0U5S1_9FIRM</name>
<proteinExistence type="predicted"/>
<feature type="transmembrane region" description="Helical" evidence="1">
    <location>
        <begin position="86"/>
        <end position="103"/>
    </location>
</feature>
<keyword evidence="1" id="KW-0812">Transmembrane</keyword>
<dbReference type="Pfam" id="PF14501">
    <property type="entry name" value="HATPase_c_5"/>
    <property type="match status" value="1"/>
</dbReference>
<dbReference type="Gene3D" id="3.30.565.10">
    <property type="entry name" value="Histidine kinase-like ATPase, C-terminal domain"/>
    <property type="match status" value="1"/>
</dbReference>
<feature type="transmembrane region" description="Helical" evidence="1">
    <location>
        <begin position="123"/>
        <end position="146"/>
    </location>
</feature>
<accession>A0ABZ0U5S1</accession>
<dbReference type="SUPFAM" id="SSF55874">
    <property type="entry name" value="ATPase domain of HSP90 chaperone/DNA topoisomerase II/histidine kinase"/>
    <property type="match status" value="1"/>
</dbReference>
<gene>
    <name evidence="3" type="ORF">BLCOC_06590</name>
</gene>
<feature type="transmembrane region" description="Helical" evidence="1">
    <location>
        <begin position="181"/>
        <end position="201"/>
    </location>
</feature>
<feature type="transmembrane region" description="Helical" evidence="1">
    <location>
        <begin position="6"/>
        <end position="28"/>
    </location>
</feature>
<protein>
    <recommendedName>
        <fullName evidence="2">Sensor histidine kinase NatK-like C-terminal domain-containing protein</fullName>
    </recommendedName>
</protein>